<dbReference type="EMBL" id="JAHXCT010000001">
    <property type="protein sequence ID" value="MBW4768455.1"/>
    <property type="molecule type" value="Genomic_DNA"/>
</dbReference>
<evidence type="ECO:0000313" key="9">
    <source>
        <dbReference type="Proteomes" id="UP000788426"/>
    </source>
</evidence>
<evidence type="ECO:0000259" key="7">
    <source>
        <dbReference type="Pfam" id="PF12698"/>
    </source>
</evidence>
<evidence type="ECO:0000256" key="3">
    <source>
        <dbReference type="ARBA" id="ARBA00022692"/>
    </source>
</evidence>
<sequence length="403" mass="45900">MRRTMSRKKHKSDLRTFIHFLFECIKHEIRTIMKDGGVVMFFIIVPIAYPILYSWMYNNEGVKEVPTVFVDQSHSFLSRTFIRNCDATDGIKVVKVVSSLNDAQELQRQQECHAIVLLPENFAQQINRGEQGTVLFYADLSGMFYYKGVYSALTDVSLEIGKDIKISRMKTYTDKDESIASSPLEYESVSLFNPQNGYGTFILPAVLILIIQQTMILGVGMLSGTRHERRVYTGRIITKRTVIGGFANTLGRSFSYFFIYIATTAYTLLLIPHIFKLVQLADSSTLIPFLLPYLLSVTFFSMLISRFVKERESIILLMVFTSMPFLLLSGISWPTNALPGFWKVISWCIPSTSGINGFVKINSLGANLNDIRPELIALWSQVVVYFIINIAIQLFMPRKTTKK</sequence>
<evidence type="ECO:0000313" key="8">
    <source>
        <dbReference type="EMBL" id="MBW4768455.1"/>
    </source>
</evidence>
<feature type="domain" description="ABC-2 type transporter transmembrane" evidence="7">
    <location>
        <begin position="39"/>
        <end position="390"/>
    </location>
</feature>
<dbReference type="PANTHER" id="PTHR30294:SF46">
    <property type="entry name" value="ABC TRANSPORTER PERMEASE"/>
    <property type="match status" value="1"/>
</dbReference>
<keyword evidence="9" id="KW-1185">Reference proteome</keyword>
<evidence type="ECO:0000256" key="1">
    <source>
        <dbReference type="ARBA" id="ARBA00004651"/>
    </source>
</evidence>
<organism evidence="8 9">
    <name type="scientific">Hoylesella nanceiensis</name>
    <dbReference type="NCBI Taxonomy" id="425941"/>
    <lineage>
        <taxon>Bacteria</taxon>
        <taxon>Pseudomonadati</taxon>
        <taxon>Bacteroidota</taxon>
        <taxon>Bacteroidia</taxon>
        <taxon>Bacteroidales</taxon>
        <taxon>Prevotellaceae</taxon>
        <taxon>Hoylesella</taxon>
    </lineage>
</organism>
<evidence type="ECO:0000256" key="5">
    <source>
        <dbReference type="ARBA" id="ARBA00023136"/>
    </source>
</evidence>
<evidence type="ECO:0000256" key="6">
    <source>
        <dbReference type="SAM" id="Phobius"/>
    </source>
</evidence>
<feature type="transmembrane region" description="Helical" evidence="6">
    <location>
        <begin position="254"/>
        <end position="275"/>
    </location>
</feature>
<dbReference type="Pfam" id="PF12698">
    <property type="entry name" value="ABC2_membrane_3"/>
    <property type="match status" value="1"/>
</dbReference>
<evidence type="ECO:0000256" key="4">
    <source>
        <dbReference type="ARBA" id="ARBA00022989"/>
    </source>
</evidence>
<feature type="transmembrane region" description="Helical" evidence="6">
    <location>
        <begin position="36"/>
        <end position="56"/>
    </location>
</feature>
<feature type="transmembrane region" description="Helical" evidence="6">
    <location>
        <begin position="376"/>
        <end position="396"/>
    </location>
</feature>
<accession>A0ABS6YA61</accession>
<feature type="transmembrane region" description="Helical" evidence="6">
    <location>
        <begin position="201"/>
        <end position="222"/>
    </location>
</feature>
<gene>
    <name evidence="8" type="ORF">KZO38_01540</name>
</gene>
<keyword evidence="4 6" id="KW-1133">Transmembrane helix</keyword>
<keyword evidence="2" id="KW-1003">Cell membrane</keyword>
<reference evidence="8 9" key="1">
    <citation type="submission" date="2021-07" db="EMBL/GenBank/DDBJ databases">
        <title>Genomic diversity and antimicrobial resistance of Prevotella spp. isolated from chronic lung disease airways.</title>
        <authorList>
            <person name="Webb K.A."/>
            <person name="Olagoke O.S."/>
            <person name="Baird T."/>
            <person name="Neill J."/>
            <person name="Pham A."/>
            <person name="Wells T.J."/>
            <person name="Ramsay K.A."/>
            <person name="Bell S.C."/>
            <person name="Sarovich D.S."/>
            <person name="Price E.P."/>
        </authorList>
    </citation>
    <scope>NUCLEOTIDE SEQUENCE [LARGE SCALE GENOMIC DNA]</scope>
    <source>
        <strain evidence="8 9">SCHI0011.S.12</strain>
    </source>
</reference>
<dbReference type="InterPro" id="IPR051449">
    <property type="entry name" value="ABC-2_transporter_component"/>
</dbReference>
<dbReference type="PANTHER" id="PTHR30294">
    <property type="entry name" value="MEMBRANE COMPONENT OF ABC TRANSPORTER YHHJ-RELATED"/>
    <property type="match status" value="1"/>
</dbReference>
<comment type="caution">
    <text evidence="8">The sequence shown here is derived from an EMBL/GenBank/DDBJ whole genome shotgun (WGS) entry which is preliminary data.</text>
</comment>
<dbReference type="InterPro" id="IPR013525">
    <property type="entry name" value="ABC2_TM"/>
</dbReference>
<dbReference type="Proteomes" id="UP000788426">
    <property type="component" value="Unassembled WGS sequence"/>
</dbReference>
<proteinExistence type="predicted"/>
<feature type="transmembrane region" description="Helical" evidence="6">
    <location>
        <begin position="287"/>
        <end position="307"/>
    </location>
</feature>
<feature type="transmembrane region" description="Helical" evidence="6">
    <location>
        <begin position="314"/>
        <end position="333"/>
    </location>
</feature>
<name>A0ABS6YA61_9BACT</name>
<protein>
    <submittedName>
        <fullName evidence="8">ABC transporter permease</fullName>
    </submittedName>
</protein>
<keyword evidence="5 6" id="KW-0472">Membrane</keyword>
<keyword evidence="3 6" id="KW-0812">Transmembrane</keyword>
<evidence type="ECO:0000256" key="2">
    <source>
        <dbReference type="ARBA" id="ARBA00022475"/>
    </source>
</evidence>
<comment type="subcellular location">
    <subcellularLocation>
        <location evidence="1">Cell membrane</location>
        <topology evidence="1">Multi-pass membrane protein</topology>
    </subcellularLocation>
</comment>